<dbReference type="Pfam" id="PF11951">
    <property type="entry name" value="Fungal_trans_2"/>
    <property type="match status" value="1"/>
</dbReference>
<sequence>MSSPYKHVLLVGATSGIGAALADKFILQGAKVIAVGRRQDRLDAFVQKHGPDKASGVKYDVTDRAGLDAFVENTYPDLDCVFLNSGIQSQIRLSRPEEVDLDAFHDEMSTNFNRLVDLSVKFLAHLKKKSAPNALIITGTLLAQIPAATMPAYSASKAALTAYVTCLRRQNAGSNTKIIELWPPVVQTELHDYMGAEKGRAMGIPVAVFLEKTWPQIVSGIDHIIVGAIGSEESFLGAIQQRREQFEVLSGHLLTHFELNYDSIIVRLYFVVLSGSDLAANQFRKLVDGRIGKWKRKLRCDLRLESCGQCQRAKIVCQGYRNPQDLAFRDETDAAKRKVLARSGYYLAEVSGFPLPIWDLNLDMETRCREIFFSQYVTGLSQSCAPLIPLYNQAPAIGHLACSVGAASLAFTAVQFESQEVMSLANKRYLAAIQNLGQALRDPKALKSDETLQAILLLDLYEKFSSREAHIPPSWMSHIQGAMSLVAARGSLNFSSLIASQLARNVVITLMISCGAAKVFIPESLLSLRRELDMFNADSKWDFMEIVCEIVDLRADIHHKRGSGTGVYKKAKEIDRNLASLEDKLPEFWKPVPVLATVNHGPRLLDGQYDVYPNQYATQIWNALRAMRLEMMKIIRDNNPRSEAGASETINRISRRICHTVPQFILPGARPDNAEPFSPMQKLQCRTLLAPLYLAAQLSTDSHMKEWICNSIDYMAEKGNIRVAKDVTDMLKTNSGEDYWTVWTMTGCYAMAA</sequence>
<reference evidence="2 3" key="1">
    <citation type="journal article" date="2009" name="PLoS Genet.">
        <title>The genome of Nectria haematococca: contribution of supernumerary chromosomes to gene expansion.</title>
        <authorList>
            <person name="Coleman J.J."/>
            <person name="Rounsley S.D."/>
            <person name="Rodriguez-Carres M."/>
            <person name="Kuo A."/>
            <person name="Wasmann C.C."/>
            <person name="Grimwood J."/>
            <person name="Schmutz J."/>
            <person name="Taga M."/>
            <person name="White G.J."/>
            <person name="Zhou S."/>
            <person name="Schwartz D.C."/>
            <person name="Freitag M."/>
            <person name="Ma L.J."/>
            <person name="Danchin E.G."/>
            <person name="Henrissat B."/>
            <person name="Coutinho P.M."/>
            <person name="Nelson D.R."/>
            <person name="Straney D."/>
            <person name="Napoli C.A."/>
            <person name="Barker B.M."/>
            <person name="Gribskov M."/>
            <person name="Rep M."/>
            <person name="Kroken S."/>
            <person name="Molnar I."/>
            <person name="Rensing C."/>
            <person name="Kennell J.C."/>
            <person name="Zamora J."/>
            <person name="Farman M.L."/>
            <person name="Selker E.U."/>
            <person name="Salamov A."/>
            <person name="Shapiro H."/>
            <person name="Pangilinan J."/>
            <person name="Lindquist E."/>
            <person name="Lamers C."/>
            <person name="Grigoriev I.V."/>
            <person name="Geiser D.M."/>
            <person name="Covert S.F."/>
            <person name="Temporini E."/>
            <person name="Vanetten H.D."/>
        </authorList>
    </citation>
    <scope>NUCLEOTIDE SEQUENCE [LARGE SCALE GENOMIC DNA]</scope>
    <source>
        <strain evidence="3">ATCC MYA-4622 / CBS 123669 / FGSC 9596 / NRRL 45880 / 77-13-4</strain>
    </source>
</reference>
<dbReference type="PANTHER" id="PTHR38791">
    <property type="entry name" value="ZN(II)2CYS6 TRANSCRIPTION FACTOR (EUROFUNG)-RELATED-RELATED"/>
    <property type="match status" value="1"/>
</dbReference>
<dbReference type="HOGENOM" id="CLU_369637_0_0_1"/>
<evidence type="ECO:0000256" key="1">
    <source>
        <dbReference type="ARBA" id="ARBA00023242"/>
    </source>
</evidence>
<dbReference type="GO" id="GO:0008270">
    <property type="term" value="F:zinc ion binding"/>
    <property type="evidence" value="ECO:0007669"/>
    <property type="project" value="InterPro"/>
</dbReference>
<dbReference type="AlphaFoldDB" id="C7Z8V3"/>
<dbReference type="GeneID" id="9673326"/>
<dbReference type="InParanoid" id="C7Z8V3"/>
<dbReference type="OrthoDB" id="37659at2759"/>
<dbReference type="Proteomes" id="UP000005206">
    <property type="component" value="Chromosome 6"/>
</dbReference>
<keyword evidence="1" id="KW-0539">Nucleus</keyword>
<dbReference type="InterPro" id="IPR036291">
    <property type="entry name" value="NAD(P)-bd_dom_sf"/>
</dbReference>
<dbReference type="EMBL" id="GG698912">
    <property type="protein sequence ID" value="EEU39037.1"/>
    <property type="molecule type" value="Genomic_DNA"/>
</dbReference>
<proteinExistence type="predicted"/>
<gene>
    <name evidence="2" type="ORF">NECHADRAFT_81641</name>
</gene>
<protein>
    <recommendedName>
        <fullName evidence="4">Zn(2)-C6 fungal-type domain-containing protein</fullName>
    </recommendedName>
</protein>
<organism evidence="2 3">
    <name type="scientific">Fusarium vanettenii (strain ATCC MYA-4622 / CBS 123669 / FGSC 9596 / NRRL 45880 / 77-13-4)</name>
    <name type="common">Fusarium solani subsp. pisi</name>
    <dbReference type="NCBI Taxonomy" id="660122"/>
    <lineage>
        <taxon>Eukaryota</taxon>
        <taxon>Fungi</taxon>
        <taxon>Dikarya</taxon>
        <taxon>Ascomycota</taxon>
        <taxon>Pezizomycotina</taxon>
        <taxon>Sordariomycetes</taxon>
        <taxon>Hypocreomycetidae</taxon>
        <taxon>Hypocreales</taxon>
        <taxon>Nectriaceae</taxon>
        <taxon>Fusarium</taxon>
        <taxon>Fusarium solani species complex</taxon>
        <taxon>Fusarium vanettenii</taxon>
    </lineage>
</organism>
<dbReference type="InterPro" id="IPR053175">
    <property type="entry name" value="DHMBA_Reg_Transcription_Factor"/>
</dbReference>
<dbReference type="RefSeq" id="XP_003044750.1">
    <property type="nucleotide sequence ID" value="XM_003044704.1"/>
</dbReference>
<evidence type="ECO:0000313" key="3">
    <source>
        <dbReference type="Proteomes" id="UP000005206"/>
    </source>
</evidence>
<dbReference type="InterPro" id="IPR002347">
    <property type="entry name" value="SDR_fam"/>
</dbReference>
<dbReference type="PRINTS" id="PR00081">
    <property type="entry name" value="GDHRDH"/>
</dbReference>
<dbReference type="CDD" id="cd00067">
    <property type="entry name" value="GAL4"/>
    <property type="match status" value="1"/>
</dbReference>
<dbReference type="PANTHER" id="PTHR38791:SF1">
    <property type="entry name" value="TRANSCRIPTION FACTOR, PUTATIVE-RELATED"/>
    <property type="match status" value="1"/>
</dbReference>
<dbReference type="InterPro" id="IPR001138">
    <property type="entry name" value="Zn2Cys6_DnaBD"/>
</dbReference>
<dbReference type="InterPro" id="IPR021858">
    <property type="entry name" value="Fun_TF"/>
</dbReference>
<evidence type="ECO:0000313" key="2">
    <source>
        <dbReference type="EMBL" id="EEU39037.1"/>
    </source>
</evidence>
<dbReference type="KEGG" id="nhe:NECHADRAFT_81641"/>
<dbReference type="GO" id="GO:0000981">
    <property type="term" value="F:DNA-binding transcription factor activity, RNA polymerase II-specific"/>
    <property type="evidence" value="ECO:0007669"/>
    <property type="project" value="InterPro"/>
</dbReference>
<dbReference type="SUPFAM" id="SSF51735">
    <property type="entry name" value="NAD(P)-binding Rossmann-fold domains"/>
    <property type="match status" value="1"/>
</dbReference>
<evidence type="ECO:0008006" key="4">
    <source>
        <dbReference type="Google" id="ProtNLM"/>
    </source>
</evidence>
<accession>C7Z8V3</accession>
<keyword evidence="3" id="KW-1185">Reference proteome</keyword>
<dbReference type="VEuPathDB" id="FungiDB:NECHADRAFT_81641"/>
<name>C7Z8V3_FUSV7</name>
<dbReference type="Gene3D" id="3.40.50.720">
    <property type="entry name" value="NAD(P)-binding Rossmann-like Domain"/>
    <property type="match status" value="1"/>
</dbReference>
<dbReference type="eggNOG" id="KOG1205">
    <property type="taxonomic scope" value="Eukaryota"/>
</dbReference>
<dbReference type="Pfam" id="PF00106">
    <property type="entry name" value="adh_short"/>
    <property type="match status" value="1"/>
</dbReference>